<keyword evidence="4" id="KW-1185">Reference proteome</keyword>
<keyword evidence="1" id="KW-0732">Signal</keyword>
<evidence type="ECO:0000256" key="1">
    <source>
        <dbReference type="SAM" id="SignalP"/>
    </source>
</evidence>
<protein>
    <submittedName>
        <fullName evidence="3">Trypsin-protease</fullName>
    </submittedName>
</protein>
<feature type="chain" id="PRO_5002103784" evidence="1">
    <location>
        <begin position="21"/>
        <end position="92"/>
    </location>
</feature>
<sequence length="92" mass="9301">MVSKLAIILTAALSVLSATAASINRRIVGGEDAKDGEFLFVVSIVGTNGICGGALLDNTTVLIAAYCLWGTVAVRAGSLQHRAGGIEAQIAS</sequence>
<evidence type="ECO:0000313" key="3">
    <source>
        <dbReference type="EMBL" id="KID86192.1"/>
    </source>
</evidence>
<dbReference type="EMBL" id="AZNH01000023">
    <property type="protein sequence ID" value="KID86192.1"/>
    <property type="molecule type" value="Genomic_DNA"/>
</dbReference>
<gene>
    <name evidence="3" type="ORF">MGU_06625</name>
</gene>
<dbReference type="Pfam" id="PF00089">
    <property type="entry name" value="Trypsin"/>
    <property type="match status" value="1"/>
</dbReference>
<organism evidence="3 4">
    <name type="scientific">Metarhizium guizhouense (strain ARSEF 977)</name>
    <dbReference type="NCBI Taxonomy" id="1276136"/>
    <lineage>
        <taxon>Eukaryota</taxon>
        <taxon>Fungi</taxon>
        <taxon>Dikarya</taxon>
        <taxon>Ascomycota</taxon>
        <taxon>Pezizomycotina</taxon>
        <taxon>Sordariomycetes</taxon>
        <taxon>Hypocreomycetidae</taxon>
        <taxon>Hypocreales</taxon>
        <taxon>Clavicipitaceae</taxon>
        <taxon>Metarhizium</taxon>
    </lineage>
</organism>
<comment type="caution">
    <text evidence="3">The sequence shown here is derived from an EMBL/GenBank/DDBJ whole genome shotgun (WGS) entry which is preliminary data.</text>
</comment>
<dbReference type="Proteomes" id="UP000031192">
    <property type="component" value="Unassembled WGS sequence"/>
</dbReference>
<feature type="domain" description="Peptidase S1" evidence="2">
    <location>
        <begin position="27"/>
        <end position="85"/>
    </location>
</feature>
<accession>A0A0B4H2F6</accession>
<dbReference type="InterPro" id="IPR043504">
    <property type="entry name" value="Peptidase_S1_PA_chymotrypsin"/>
</dbReference>
<proteinExistence type="predicted"/>
<dbReference type="GO" id="GO:0006508">
    <property type="term" value="P:proteolysis"/>
    <property type="evidence" value="ECO:0007669"/>
    <property type="project" value="UniProtKB-KW"/>
</dbReference>
<name>A0A0B4H2F6_METGA</name>
<feature type="signal peptide" evidence="1">
    <location>
        <begin position="1"/>
        <end position="20"/>
    </location>
</feature>
<dbReference type="AlphaFoldDB" id="A0A0B4H2F6"/>
<reference evidence="3 4" key="1">
    <citation type="journal article" date="2014" name="Proc. Natl. Acad. Sci. U.S.A.">
        <title>Trajectory and genomic determinants of fungal-pathogen speciation and host adaptation.</title>
        <authorList>
            <person name="Hu X."/>
            <person name="Xiao G."/>
            <person name="Zheng P."/>
            <person name="Shang Y."/>
            <person name="Su Y."/>
            <person name="Zhang X."/>
            <person name="Liu X."/>
            <person name="Zhan S."/>
            <person name="St Leger R.J."/>
            <person name="Wang C."/>
        </authorList>
    </citation>
    <scope>NUCLEOTIDE SEQUENCE [LARGE SCALE GENOMIC DNA]</scope>
    <source>
        <strain evidence="3 4">ARSEF 977</strain>
    </source>
</reference>
<dbReference type="HOGENOM" id="CLU_2413737_0_0_1"/>
<dbReference type="Gene3D" id="2.40.10.10">
    <property type="entry name" value="Trypsin-like serine proteases"/>
    <property type="match status" value="1"/>
</dbReference>
<dbReference type="GO" id="GO:0004252">
    <property type="term" value="F:serine-type endopeptidase activity"/>
    <property type="evidence" value="ECO:0007669"/>
    <property type="project" value="InterPro"/>
</dbReference>
<evidence type="ECO:0000259" key="2">
    <source>
        <dbReference type="Pfam" id="PF00089"/>
    </source>
</evidence>
<dbReference type="InterPro" id="IPR009003">
    <property type="entry name" value="Peptidase_S1_PA"/>
</dbReference>
<dbReference type="InterPro" id="IPR001254">
    <property type="entry name" value="Trypsin_dom"/>
</dbReference>
<evidence type="ECO:0000313" key="4">
    <source>
        <dbReference type="Proteomes" id="UP000031192"/>
    </source>
</evidence>
<dbReference type="SUPFAM" id="SSF50494">
    <property type="entry name" value="Trypsin-like serine proteases"/>
    <property type="match status" value="1"/>
</dbReference>